<evidence type="ECO:0000256" key="5">
    <source>
        <dbReference type="ARBA" id="ARBA00023163"/>
    </source>
</evidence>
<dbReference type="Gene3D" id="1.25.40.10">
    <property type="entry name" value="Tetratricopeptide repeat domain"/>
    <property type="match status" value="2"/>
</dbReference>
<organism evidence="8 9">
    <name type="scientific">Stackebrandtia endophytica</name>
    <dbReference type="NCBI Taxonomy" id="1496996"/>
    <lineage>
        <taxon>Bacteria</taxon>
        <taxon>Bacillati</taxon>
        <taxon>Actinomycetota</taxon>
        <taxon>Actinomycetes</taxon>
        <taxon>Glycomycetales</taxon>
        <taxon>Glycomycetaceae</taxon>
        <taxon>Stackebrandtia</taxon>
    </lineage>
</organism>
<dbReference type="Pfam" id="PF13374">
    <property type="entry name" value="TPR_10"/>
    <property type="match status" value="1"/>
</dbReference>
<dbReference type="PANTHER" id="PTHR35807:SF1">
    <property type="entry name" value="TRANSCRIPTIONAL REGULATOR REDD"/>
    <property type="match status" value="1"/>
</dbReference>
<comment type="similarity">
    <text evidence="1">Belongs to the AfsR/DnrI/RedD regulatory family.</text>
</comment>
<dbReference type="SUPFAM" id="SSF48452">
    <property type="entry name" value="TPR-like"/>
    <property type="match status" value="2"/>
</dbReference>
<dbReference type="SMART" id="SM01043">
    <property type="entry name" value="BTAD"/>
    <property type="match status" value="1"/>
</dbReference>
<reference evidence="8 9" key="1">
    <citation type="submission" date="2019-06" db="EMBL/GenBank/DDBJ databases">
        <title>Sequencing the genomes of 1000 actinobacteria strains.</title>
        <authorList>
            <person name="Klenk H.-P."/>
        </authorList>
    </citation>
    <scope>NUCLEOTIDE SEQUENCE [LARGE SCALE GENOMIC DNA]</scope>
    <source>
        <strain evidence="8 9">DSM 45928</strain>
    </source>
</reference>
<dbReference type="Pfam" id="PF00486">
    <property type="entry name" value="Trans_reg_C"/>
    <property type="match status" value="1"/>
</dbReference>
<evidence type="ECO:0000256" key="2">
    <source>
        <dbReference type="ARBA" id="ARBA00022737"/>
    </source>
</evidence>
<comment type="caution">
    <text evidence="8">The sequence shown here is derived from an EMBL/GenBank/DDBJ whole genome shotgun (WGS) entry which is preliminary data.</text>
</comment>
<dbReference type="SMART" id="SM00862">
    <property type="entry name" value="Trans_reg_C"/>
    <property type="match status" value="1"/>
</dbReference>
<evidence type="ECO:0000259" key="7">
    <source>
        <dbReference type="PROSITE" id="PS51755"/>
    </source>
</evidence>
<keyword evidence="9" id="KW-1185">Reference proteome</keyword>
<dbReference type="Proteomes" id="UP000317043">
    <property type="component" value="Unassembled WGS sequence"/>
</dbReference>
<dbReference type="Pfam" id="PF13424">
    <property type="entry name" value="TPR_12"/>
    <property type="match status" value="1"/>
</dbReference>
<dbReference type="PANTHER" id="PTHR35807">
    <property type="entry name" value="TRANSCRIPTIONAL REGULATOR REDD-RELATED"/>
    <property type="match status" value="1"/>
</dbReference>
<evidence type="ECO:0000256" key="6">
    <source>
        <dbReference type="PROSITE-ProRule" id="PRU01091"/>
    </source>
</evidence>
<evidence type="ECO:0000256" key="1">
    <source>
        <dbReference type="ARBA" id="ARBA00005820"/>
    </source>
</evidence>
<evidence type="ECO:0000313" key="9">
    <source>
        <dbReference type="Proteomes" id="UP000317043"/>
    </source>
</evidence>
<dbReference type="InterPro" id="IPR019734">
    <property type="entry name" value="TPR_rpt"/>
</dbReference>
<dbReference type="Gene3D" id="1.10.10.10">
    <property type="entry name" value="Winged helix-like DNA-binding domain superfamily/Winged helix DNA-binding domain"/>
    <property type="match status" value="1"/>
</dbReference>
<dbReference type="PRINTS" id="PR00364">
    <property type="entry name" value="DISEASERSIST"/>
</dbReference>
<evidence type="ECO:0000256" key="3">
    <source>
        <dbReference type="ARBA" id="ARBA00023015"/>
    </source>
</evidence>
<dbReference type="InterPro" id="IPR005158">
    <property type="entry name" value="BTAD"/>
</dbReference>
<dbReference type="InterPro" id="IPR001867">
    <property type="entry name" value="OmpR/PhoB-type_DNA-bd"/>
</dbReference>
<sequence>MLGGVTATISGRPVLRIRRREWLLLGILLLEAGRPVTVDRLADLLWGDDLPRNPRQTLQVYVSRLRTQLGPAATLLRFESEGYRFDVEPTTVDAHRFTALVNRADTFTDPAKRSALLSEALELWRGPLLADAADDRVRDRLGGGLEQQRLTALESRIHADLELGREVSLLPELTELTDRNPMRERLIAAHMTVLHRSGRTGEAVELFQRCARRMVDEYGLDVGDELRRRYVAILRGDPALRPPDRSARVPAELPPVPAVFVGRESETAELCAVRPRTVGRAAVIAVDGMAGVGKTALVVHIAHRIADRYPDGRLYVDLHGFSPDMKPVGTSAALDRMLRSLGVAGGDIPQDLDERAARFRSVLADRRVLIILDNVPDADHIRRLIPAAPGCLVLVTSRRSLAGLDDDGRLTLRPLPHEESGRLFREITQVAAEDEVVEEIAARCGHLPLALRVVAAQLHHTPHRTVTRLLDHLRDNEELVATDAASAVTTAMAVSYRNLSDGAKAMLRFLSLVPVRSFDLLTAAAVADVSPQRAEQLLGELVSVRMLEADDAYRFHDLVRRFAGRMLAEDATAGQRRDALRRLMHHCLATANLAAYRLNPGRVTVADHPDCPNPIPDPGSYDRALEVFDDNRALLTDMVEIGHMEGMHTQVWRLCVFLTMYYQLRHHYDSWHTTHRLGLDSAVKLNDVHARARMTHRLAGMHQARKNLPEAIAGLLDAERLYAETTDVLGRAAACNSLGSTCLDAGDDPDRLTAAVDHLERALRLYRAINDATGEAMAMTNLGRAHRLRGGLDEATDLLTEALKRFEEQGRVGGKAVALHQLGCVHADSGRDETAMAHYDRAMAAAREAASIGSLTDLLADMGKVCLRMGRHRDALRHHEELDALLSSGRHQHAAMDVHRMRTSIAVTYRANGLPERADRQLALADAAKRPSG</sequence>
<dbReference type="InterPro" id="IPR011990">
    <property type="entry name" value="TPR-like_helical_dom_sf"/>
</dbReference>
<dbReference type="GO" id="GO:0043531">
    <property type="term" value="F:ADP binding"/>
    <property type="evidence" value="ECO:0007669"/>
    <property type="project" value="InterPro"/>
</dbReference>
<dbReference type="SMART" id="SM00028">
    <property type="entry name" value="TPR"/>
    <property type="match status" value="3"/>
</dbReference>
<dbReference type="InterPro" id="IPR042197">
    <property type="entry name" value="Apaf_helical"/>
</dbReference>
<dbReference type="InterPro" id="IPR051677">
    <property type="entry name" value="AfsR-DnrI-RedD_regulator"/>
</dbReference>
<dbReference type="Pfam" id="PF00931">
    <property type="entry name" value="NB-ARC"/>
    <property type="match status" value="1"/>
</dbReference>
<dbReference type="EMBL" id="VFOW01000001">
    <property type="protein sequence ID" value="TQL78529.1"/>
    <property type="molecule type" value="Genomic_DNA"/>
</dbReference>
<feature type="domain" description="OmpR/PhoB-type" evidence="7">
    <location>
        <begin position="1"/>
        <end position="87"/>
    </location>
</feature>
<protein>
    <submittedName>
        <fullName evidence="8">DNA-binding SARP family transcriptional activator</fullName>
    </submittedName>
</protein>
<dbReference type="GO" id="GO:0006355">
    <property type="term" value="P:regulation of DNA-templated transcription"/>
    <property type="evidence" value="ECO:0007669"/>
    <property type="project" value="InterPro"/>
</dbReference>
<dbReference type="SUPFAM" id="SSF52540">
    <property type="entry name" value="P-loop containing nucleoside triphosphate hydrolases"/>
    <property type="match status" value="1"/>
</dbReference>
<dbReference type="GO" id="GO:0000160">
    <property type="term" value="P:phosphorelay signal transduction system"/>
    <property type="evidence" value="ECO:0007669"/>
    <property type="project" value="InterPro"/>
</dbReference>
<keyword evidence="5" id="KW-0804">Transcription</keyword>
<dbReference type="SUPFAM" id="SSF46894">
    <property type="entry name" value="C-terminal effector domain of the bipartite response regulators"/>
    <property type="match status" value="1"/>
</dbReference>
<accession>A0A543B132</accession>
<keyword evidence="4 6" id="KW-0238">DNA-binding</keyword>
<dbReference type="InterPro" id="IPR002182">
    <property type="entry name" value="NB-ARC"/>
</dbReference>
<evidence type="ECO:0000256" key="4">
    <source>
        <dbReference type="ARBA" id="ARBA00023125"/>
    </source>
</evidence>
<dbReference type="Gene3D" id="1.10.8.430">
    <property type="entry name" value="Helical domain of apoptotic protease-activating factors"/>
    <property type="match status" value="1"/>
</dbReference>
<name>A0A543B132_9ACTN</name>
<dbReference type="CDD" id="cd15831">
    <property type="entry name" value="BTAD"/>
    <property type="match status" value="1"/>
</dbReference>
<dbReference type="Pfam" id="PF03704">
    <property type="entry name" value="BTAD"/>
    <property type="match status" value="1"/>
</dbReference>
<dbReference type="PROSITE" id="PS51755">
    <property type="entry name" value="OMPR_PHOB"/>
    <property type="match status" value="1"/>
</dbReference>
<dbReference type="Gene3D" id="3.40.50.300">
    <property type="entry name" value="P-loop containing nucleotide triphosphate hydrolases"/>
    <property type="match status" value="1"/>
</dbReference>
<keyword evidence="3" id="KW-0805">Transcription regulation</keyword>
<dbReference type="AlphaFoldDB" id="A0A543B132"/>
<dbReference type="InterPro" id="IPR036388">
    <property type="entry name" value="WH-like_DNA-bd_sf"/>
</dbReference>
<gene>
    <name evidence="8" type="ORF">FB566_4118</name>
</gene>
<keyword evidence="2" id="KW-0677">Repeat</keyword>
<dbReference type="InterPro" id="IPR016032">
    <property type="entry name" value="Sig_transdc_resp-reg_C-effctor"/>
</dbReference>
<proteinExistence type="inferred from homology"/>
<evidence type="ECO:0000313" key="8">
    <source>
        <dbReference type="EMBL" id="TQL78529.1"/>
    </source>
</evidence>
<feature type="DNA-binding region" description="OmpR/PhoB-type" evidence="6">
    <location>
        <begin position="1"/>
        <end position="87"/>
    </location>
</feature>
<dbReference type="GO" id="GO:0003677">
    <property type="term" value="F:DNA binding"/>
    <property type="evidence" value="ECO:0007669"/>
    <property type="project" value="UniProtKB-UniRule"/>
</dbReference>
<dbReference type="InterPro" id="IPR027417">
    <property type="entry name" value="P-loop_NTPase"/>
</dbReference>
<dbReference type="InParanoid" id="A0A543B132"/>